<evidence type="ECO:0000256" key="3">
    <source>
        <dbReference type="SAM" id="MobiDB-lite"/>
    </source>
</evidence>
<evidence type="ECO:0000313" key="6">
    <source>
        <dbReference type="Proteomes" id="UP000504603"/>
    </source>
</evidence>
<dbReference type="KEGG" id="mcha:111013495"/>
<dbReference type="AlphaFoldDB" id="A0A6J1CPW6"/>
<feature type="domain" description="SHSP" evidence="5">
    <location>
        <begin position="54"/>
        <end position="172"/>
    </location>
</feature>
<keyword evidence="4" id="KW-1133">Transmembrane helix</keyword>
<dbReference type="OrthoDB" id="1920188at2759"/>
<accession>A0A6J1CPW6</accession>
<feature type="compositionally biased region" description="Polar residues" evidence="3">
    <location>
        <begin position="413"/>
        <end position="423"/>
    </location>
</feature>
<feature type="compositionally biased region" description="Polar residues" evidence="3">
    <location>
        <begin position="319"/>
        <end position="341"/>
    </location>
</feature>
<name>A0A6J1CPW6_MOMCH</name>
<sequence>MALLVTPCFLPSYNSLCPKPIQFNFQINFKSMPMGLDFELKISPSSSFSNFELQLARGTPSPFWSNETNSMFILTAKLTGFSREDIGITINGTGTRIEIGWGQPVQRMEITRWMYKKETETRRFKKIFRIPDGVVLDEIKATYNDEESILKIVMPKLVDGILGVGIEEVKEQDVGEDALESQDSEAEEIPEVTEGFETGRETKFVEDAANGVFEGANATPEPSPKREYLAETTQEETEKLKGDEMEHIDGVSNHYSESEKSEKLTTEIAEAPKRWDNGGIVDSEIIIPKVRSVKGIELDEGTSKGTANHQKEKGEPNSEAHNGSIATMTNKQPDIKIQSQAAVDRDTKVPDKPELSQPNGKIQAEHKIVEQQGNKETYRSAWESKEFETNNEPEYIASPYLQSPEHEHEEKGVNQQGKSFQTQDEIKEAREESGSPQREKHEQSTKEAKQEKIQDSKQFKMRTPIIIAGSALLASLAIVVFNFVRSKKREKNMRG</sequence>
<dbReference type="Gene3D" id="2.60.40.790">
    <property type="match status" value="1"/>
</dbReference>
<dbReference type="InterPro" id="IPR008978">
    <property type="entry name" value="HSP20-like_chaperone"/>
</dbReference>
<feature type="compositionally biased region" description="Basic and acidic residues" evidence="3">
    <location>
        <begin position="309"/>
        <end position="318"/>
    </location>
</feature>
<organism evidence="6 7">
    <name type="scientific">Momordica charantia</name>
    <name type="common">Bitter gourd</name>
    <name type="synonym">Balsam pear</name>
    <dbReference type="NCBI Taxonomy" id="3673"/>
    <lineage>
        <taxon>Eukaryota</taxon>
        <taxon>Viridiplantae</taxon>
        <taxon>Streptophyta</taxon>
        <taxon>Embryophyta</taxon>
        <taxon>Tracheophyta</taxon>
        <taxon>Spermatophyta</taxon>
        <taxon>Magnoliopsida</taxon>
        <taxon>eudicotyledons</taxon>
        <taxon>Gunneridae</taxon>
        <taxon>Pentapetalae</taxon>
        <taxon>rosids</taxon>
        <taxon>fabids</taxon>
        <taxon>Cucurbitales</taxon>
        <taxon>Cucurbitaceae</taxon>
        <taxon>Momordiceae</taxon>
        <taxon>Momordica</taxon>
    </lineage>
</organism>
<proteinExistence type="inferred from homology"/>
<keyword evidence="4" id="KW-0812">Transmembrane</keyword>
<evidence type="ECO:0000313" key="7">
    <source>
        <dbReference type="RefSeq" id="XP_022143634.1"/>
    </source>
</evidence>
<evidence type="ECO:0000259" key="5">
    <source>
        <dbReference type="PROSITE" id="PS01031"/>
    </source>
</evidence>
<reference evidence="7" key="1">
    <citation type="submission" date="2025-08" db="UniProtKB">
        <authorList>
            <consortium name="RefSeq"/>
        </authorList>
    </citation>
    <scope>IDENTIFICATION</scope>
    <source>
        <strain evidence="7">OHB3-1</strain>
    </source>
</reference>
<protein>
    <submittedName>
        <fullName evidence="7">Uncharacterized protein LOC111013495</fullName>
    </submittedName>
</protein>
<comment type="similarity">
    <text evidence="1 2">Belongs to the small heat shock protein (HSP20) family.</text>
</comment>
<evidence type="ECO:0000256" key="1">
    <source>
        <dbReference type="PROSITE-ProRule" id="PRU00285"/>
    </source>
</evidence>
<dbReference type="GeneID" id="111013495"/>
<dbReference type="RefSeq" id="XP_022143634.1">
    <property type="nucleotide sequence ID" value="XM_022287942.1"/>
</dbReference>
<keyword evidence="4" id="KW-0472">Membrane</keyword>
<dbReference type="PROSITE" id="PS01031">
    <property type="entry name" value="SHSP"/>
    <property type="match status" value="1"/>
</dbReference>
<dbReference type="Proteomes" id="UP000504603">
    <property type="component" value="Unplaced"/>
</dbReference>
<dbReference type="InterPro" id="IPR002068">
    <property type="entry name" value="A-crystallin/Hsp20_dom"/>
</dbReference>
<dbReference type="SUPFAM" id="SSF49764">
    <property type="entry name" value="HSP20-like chaperones"/>
    <property type="match status" value="1"/>
</dbReference>
<gene>
    <name evidence="7" type="primary">LOC111013495</name>
</gene>
<keyword evidence="6" id="KW-1185">Reference proteome</keyword>
<evidence type="ECO:0000256" key="4">
    <source>
        <dbReference type="SAM" id="Phobius"/>
    </source>
</evidence>
<feature type="compositionally biased region" description="Basic and acidic residues" evidence="3">
    <location>
        <begin position="343"/>
        <end position="354"/>
    </location>
</feature>
<dbReference type="CDD" id="cd06464">
    <property type="entry name" value="ACD_sHsps-like"/>
    <property type="match status" value="1"/>
</dbReference>
<feature type="compositionally biased region" description="Basic and acidic residues" evidence="3">
    <location>
        <begin position="424"/>
        <end position="456"/>
    </location>
</feature>
<evidence type="ECO:0000256" key="2">
    <source>
        <dbReference type="RuleBase" id="RU003616"/>
    </source>
</evidence>
<feature type="transmembrane region" description="Helical" evidence="4">
    <location>
        <begin position="465"/>
        <end position="484"/>
    </location>
</feature>
<feature type="region of interest" description="Disordered" evidence="3">
    <location>
        <begin position="298"/>
        <end position="456"/>
    </location>
</feature>
<feature type="compositionally biased region" description="Basic and acidic residues" evidence="3">
    <location>
        <begin position="376"/>
        <end position="388"/>
    </location>
</feature>
<dbReference type="Pfam" id="PF00011">
    <property type="entry name" value="HSP20"/>
    <property type="match status" value="1"/>
</dbReference>